<evidence type="ECO:0000256" key="20">
    <source>
        <dbReference type="SAM" id="Phobius"/>
    </source>
</evidence>
<comment type="caution">
    <text evidence="21">The sequence shown here is derived from an EMBL/GenBank/DDBJ whole genome shotgun (WGS) entry which is preliminary data.</text>
</comment>
<evidence type="ECO:0000256" key="16">
    <source>
        <dbReference type="ARBA" id="ARBA00079910"/>
    </source>
</evidence>
<feature type="transmembrane region" description="Helical" evidence="20">
    <location>
        <begin position="495"/>
        <end position="515"/>
    </location>
</feature>
<evidence type="ECO:0000256" key="17">
    <source>
        <dbReference type="ARBA" id="ARBA00083296"/>
    </source>
</evidence>
<evidence type="ECO:0000256" key="6">
    <source>
        <dbReference type="ARBA" id="ARBA00022692"/>
    </source>
</evidence>
<feature type="transmembrane region" description="Helical" evidence="20">
    <location>
        <begin position="139"/>
        <end position="161"/>
    </location>
</feature>
<feature type="transmembrane region" description="Helical" evidence="20">
    <location>
        <begin position="521"/>
        <end position="540"/>
    </location>
</feature>
<keyword evidence="5" id="KW-0597">Phosphoprotein</keyword>
<comment type="subcellular location">
    <subcellularLocation>
        <location evidence="1">Apical cell membrane</location>
        <topology evidence="1">Multi-pass membrane protein</topology>
    </subcellularLocation>
</comment>
<evidence type="ECO:0000256" key="1">
    <source>
        <dbReference type="ARBA" id="ARBA00004424"/>
    </source>
</evidence>
<feature type="region of interest" description="Disordered" evidence="19">
    <location>
        <begin position="1"/>
        <end position="49"/>
    </location>
</feature>
<evidence type="ECO:0000256" key="15">
    <source>
        <dbReference type="ARBA" id="ARBA00074336"/>
    </source>
</evidence>
<keyword evidence="6 20" id="KW-0812">Transmembrane</keyword>
<comment type="catalytic activity">
    <reaction evidence="10">
        <text>L-lysine(out) + L-arginine(in) = L-lysine(in) + L-arginine(out)</text>
        <dbReference type="Rhea" id="RHEA:70827"/>
        <dbReference type="ChEBI" id="CHEBI:32551"/>
        <dbReference type="ChEBI" id="CHEBI:32682"/>
    </reaction>
    <physiologicalReaction direction="left-to-right" evidence="10">
        <dbReference type="Rhea" id="RHEA:70828"/>
    </physiologicalReaction>
</comment>
<evidence type="ECO:0000313" key="22">
    <source>
        <dbReference type="Proteomes" id="UP000828390"/>
    </source>
</evidence>
<feature type="transmembrane region" description="Helical" evidence="20">
    <location>
        <begin position="193"/>
        <end position="221"/>
    </location>
</feature>
<feature type="compositionally biased region" description="Polar residues" evidence="19">
    <location>
        <begin position="22"/>
        <end position="38"/>
    </location>
</feature>
<feature type="compositionally biased region" description="Basic and acidic residues" evidence="19">
    <location>
        <begin position="1"/>
        <end position="10"/>
    </location>
</feature>
<dbReference type="PANTHER" id="PTHR11785">
    <property type="entry name" value="AMINO ACID TRANSPORTER"/>
    <property type="match status" value="1"/>
</dbReference>
<protein>
    <recommendedName>
        <fullName evidence="15">b(0,+)-type amino acid transporter 1</fullName>
    </recommendedName>
    <alternativeName>
        <fullName evidence="16">Glycoprotein-associated amino acid transporter b0,+AT1</fullName>
    </alternativeName>
    <alternativeName>
        <fullName evidence="17">Solute carrier family 7 member 9</fullName>
    </alternativeName>
</protein>
<keyword evidence="8 20" id="KW-0472">Membrane</keyword>
<keyword evidence="3" id="KW-0813">Transport</keyword>
<comment type="catalytic activity">
    <reaction evidence="12">
        <text>L-histidine(out) + L-arginine(in) = L-histidine(in) + L-arginine(out)</text>
        <dbReference type="Rhea" id="RHEA:71063"/>
        <dbReference type="ChEBI" id="CHEBI:32682"/>
        <dbReference type="ChEBI" id="CHEBI:57595"/>
    </reaction>
    <physiologicalReaction direction="left-to-right" evidence="12">
        <dbReference type="Rhea" id="RHEA:71064"/>
    </physiologicalReaction>
</comment>
<feature type="transmembrane region" description="Helical" evidence="20">
    <location>
        <begin position="107"/>
        <end position="127"/>
    </location>
</feature>
<dbReference type="Gene3D" id="1.20.1740.10">
    <property type="entry name" value="Amino acid/polyamine transporter I"/>
    <property type="match status" value="1"/>
</dbReference>
<comment type="catalytic activity">
    <reaction evidence="11">
        <text>L-cystine(out) + L-arginine(in) = L-cystine(in) + L-arginine(out)</text>
        <dbReference type="Rhea" id="RHEA:71075"/>
        <dbReference type="ChEBI" id="CHEBI:32682"/>
        <dbReference type="ChEBI" id="CHEBI:35491"/>
    </reaction>
    <physiologicalReaction direction="left-to-right" evidence="11">
        <dbReference type="Rhea" id="RHEA:71076"/>
    </physiologicalReaction>
</comment>
<dbReference type="PANTHER" id="PTHR11785:SF512">
    <property type="entry name" value="SOBREMESA, ISOFORM B"/>
    <property type="match status" value="1"/>
</dbReference>
<evidence type="ECO:0000256" key="11">
    <source>
        <dbReference type="ARBA" id="ARBA00051814"/>
    </source>
</evidence>
<dbReference type="Proteomes" id="UP000828390">
    <property type="component" value="Unassembled WGS sequence"/>
</dbReference>
<sequence>MSFKTHREDSLSSEVSRVGTDSFDSNQPESACQKSSTMKDGLKLNPNVDNTEVMNEKPLKNRVKTKLLALELGGLPDDKLLGLKRNSSNLSSDSGYSIEHVQMKKGVGLLSGVALIVGTMIGSGIFISPKGVLAGSGSVGASLVVWAFCGLISLLGALSYAELGTMITKSGAEYAYLQEAFSPMHRTLGPVPAFLFAWTSVLILKPALFGVTSMSFAVYLVQPFYGDCVPGDLIVKMVAVLCLFFITFINAYSVSLATKVQNFFTVMKLISVAIIIIGGIYMLVNGNTEILKTGFEDTEPSWSMIALACYDGLWAYDGWNNLNYVTEELKNPHRNLPLAIIVGIPFVTICYILMNISYFTVLSKYDLLMSTAVASSWGDVVLGGATFIIPIAVVFSAFGGCNGNCFTGGRVMYVAAREGHLPEVFSYVHVKQLTPLPSLMVSVLVASCLVLFGEIFQLIDFFSFTAWFFYGLTMACLLVLRYTQKERHRPYKVPIIMPIIVLLVSIYLVVAPIVNDPKIEFLYAFLFSVSGIVFYVPFVVYQKRVKYMTNITWFLQIVLMVAPSKYVPVE</sequence>
<proteinExistence type="inferred from homology"/>
<dbReference type="GO" id="GO:0016324">
    <property type="term" value="C:apical plasma membrane"/>
    <property type="evidence" value="ECO:0007669"/>
    <property type="project" value="UniProtKB-SubCell"/>
</dbReference>
<dbReference type="Pfam" id="PF13520">
    <property type="entry name" value="AA_permease_2"/>
    <property type="match status" value="1"/>
</dbReference>
<dbReference type="GO" id="GO:0015179">
    <property type="term" value="F:L-amino acid transmembrane transporter activity"/>
    <property type="evidence" value="ECO:0007669"/>
    <property type="project" value="TreeGrafter"/>
</dbReference>
<name>A0A9D4IMU3_DREPO</name>
<gene>
    <name evidence="21" type="ORF">DPMN_180002</name>
</gene>
<evidence type="ECO:0000256" key="18">
    <source>
        <dbReference type="ARBA" id="ARBA00093193"/>
    </source>
</evidence>
<evidence type="ECO:0000256" key="10">
    <source>
        <dbReference type="ARBA" id="ARBA00051323"/>
    </source>
</evidence>
<comment type="catalytic activity">
    <reaction evidence="14">
        <text>L-leucine(out) + L-arginine(in) = L-leucine(in) + L-arginine(out)</text>
        <dbReference type="Rhea" id="RHEA:71059"/>
        <dbReference type="ChEBI" id="CHEBI:32682"/>
        <dbReference type="ChEBI" id="CHEBI:57427"/>
    </reaction>
    <physiologicalReaction direction="left-to-right" evidence="14">
        <dbReference type="Rhea" id="RHEA:71060"/>
    </physiologicalReaction>
</comment>
<feature type="transmembrane region" description="Helical" evidence="20">
    <location>
        <begin position="439"/>
        <end position="459"/>
    </location>
</feature>
<feature type="transmembrane region" description="Helical" evidence="20">
    <location>
        <begin position="336"/>
        <end position="360"/>
    </location>
</feature>
<feature type="transmembrane region" description="Helical" evidence="20">
    <location>
        <begin position="380"/>
        <end position="401"/>
    </location>
</feature>
<evidence type="ECO:0000256" key="8">
    <source>
        <dbReference type="ARBA" id="ARBA00023136"/>
    </source>
</evidence>
<dbReference type="FunFam" id="1.20.1740.10:FF:000015">
    <property type="entry name" value="B(0,+)-type amino acid transporter 1"/>
    <property type="match status" value="1"/>
</dbReference>
<dbReference type="EMBL" id="JAIWYP010000009">
    <property type="protein sequence ID" value="KAH3778537.1"/>
    <property type="molecule type" value="Genomic_DNA"/>
</dbReference>
<evidence type="ECO:0000256" key="14">
    <source>
        <dbReference type="ARBA" id="ARBA00052732"/>
    </source>
</evidence>
<evidence type="ECO:0000313" key="21">
    <source>
        <dbReference type="EMBL" id="KAH3778537.1"/>
    </source>
</evidence>
<evidence type="ECO:0000256" key="4">
    <source>
        <dbReference type="ARBA" id="ARBA00022475"/>
    </source>
</evidence>
<evidence type="ECO:0000256" key="19">
    <source>
        <dbReference type="SAM" id="MobiDB-lite"/>
    </source>
</evidence>
<dbReference type="InterPro" id="IPR050598">
    <property type="entry name" value="AminoAcid_Transporter"/>
</dbReference>
<reference evidence="21" key="1">
    <citation type="journal article" date="2019" name="bioRxiv">
        <title>The Genome of the Zebra Mussel, Dreissena polymorpha: A Resource for Invasive Species Research.</title>
        <authorList>
            <person name="McCartney M.A."/>
            <person name="Auch B."/>
            <person name="Kono T."/>
            <person name="Mallez S."/>
            <person name="Zhang Y."/>
            <person name="Obille A."/>
            <person name="Becker A."/>
            <person name="Abrahante J.E."/>
            <person name="Garbe J."/>
            <person name="Badalamenti J.P."/>
            <person name="Herman A."/>
            <person name="Mangelson H."/>
            <person name="Liachko I."/>
            <person name="Sullivan S."/>
            <person name="Sone E.D."/>
            <person name="Koren S."/>
            <person name="Silverstein K.A.T."/>
            <person name="Beckman K.B."/>
            <person name="Gohl D.M."/>
        </authorList>
    </citation>
    <scope>NUCLEOTIDE SEQUENCE</scope>
    <source>
        <strain evidence="21">Duluth1</strain>
        <tissue evidence="21">Whole animal</tissue>
    </source>
</reference>
<evidence type="ECO:0000256" key="3">
    <source>
        <dbReference type="ARBA" id="ARBA00022448"/>
    </source>
</evidence>
<evidence type="ECO:0000256" key="12">
    <source>
        <dbReference type="ARBA" id="ARBA00051835"/>
    </source>
</evidence>
<feature type="transmembrane region" description="Helical" evidence="20">
    <location>
        <begin position="233"/>
        <end position="254"/>
    </location>
</feature>
<reference evidence="21" key="2">
    <citation type="submission" date="2020-11" db="EMBL/GenBank/DDBJ databases">
        <authorList>
            <person name="McCartney M.A."/>
            <person name="Auch B."/>
            <person name="Kono T."/>
            <person name="Mallez S."/>
            <person name="Becker A."/>
            <person name="Gohl D.M."/>
            <person name="Silverstein K.A.T."/>
            <person name="Koren S."/>
            <person name="Bechman K.B."/>
            <person name="Herman A."/>
            <person name="Abrahante J.E."/>
            <person name="Garbe J."/>
        </authorList>
    </citation>
    <scope>NUCLEOTIDE SEQUENCE</scope>
    <source>
        <strain evidence="21">Duluth1</strain>
        <tissue evidence="21">Whole animal</tissue>
    </source>
</reference>
<comment type="catalytic activity">
    <reaction evidence="13">
        <text>L-cysteine(out) + L-arginine(in) = L-cysteine(in) + L-arginine(out)</text>
        <dbReference type="Rhea" id="RHEA:71071"/>
        <dbReference type="ChEBI" id="CHEBI:32682"/>
        <dbReference type="ChEBI" id="CHEBI:35235"/>
    </reaction>
    <physiologicalReaction direction="left-to-right" evidence="13">
        <dbReference type="Rhea" id="RHEA:71072"/>
    </physiologicalReaction>
</comment>
<feature type="transmembrane region" description="Helical" evidence="20">
    <location>
        <begin position="304"/>
        <end position="324"/>
    </location>
</feature>
<accession>A0A9D4IMU3</accession>
<keyword evidence="7 20" id="KW-1133">Transmembrane helix</keyword>
<organism evidence="21 22">
    <name type="scientific">Dreissena polymorpha</name>
    <name type="common">Zebra mussel</name>
    <name type="synonym">Mytilus polymorpha</name>
    <dbReference type="NCBI Taxonomy" id="45954"/>
    <lineage>
        <taxon>Eukaryota</taxon>
        <taxon>Metazoa</taxon>
        <taxon>Spiralia</taxon>
        <taxon>Lophotrochozoa</taxon>
        <taxon>Mollusca</taxon>
        <taxon>Bivalvia</taxon>
        <taxon>Autobranchia</taxon>
        <taxon>Heteroconchia</taxon>
        <taxon>Euheterodonta</taxon>
        <taxon>Imparidentia</taxon>
        <taxon>Neoheterodontei</taxon>
        <taxon>Myida</taxon>
        <taxon>Dreissenoidea</taxon>
        <taxon>Dreissenidae</taxon>
        <taxon>Dreissena</taxon>
    </lineage>
</organism>
<dbReference type="InterPro" id="IPR002293">
    <property type="entry name" value="AA/rel_permease1"/>
</dbReference>
<evidence type="ECO:0000256" key="5">
    <source>
        <dbReference type="ARBA" id="ARBA00022553"/>
    </source>
</evidence>
<keyword evidence="9" id="KW-1015">Disulfide bond</keyword>
<feature type="transmembrane region" description="Helical" evidence="20">
    <location>
        <begin position="266"/>
        <end position="284"/>
    </location>
</feature>
<keyword evidence="4" id="KW-1003">Cell membrane</keyword>
<dbReference type="AlphaFoldDB" id="A0A9D4IMU3"/>
<keyword evidence="22" id="KW-1185">Reference proteome</keyword>
<comment type="catalytic activity">
    <reaction evidence="18">
        <text>L-phenylalanine(out) + L-arginine(in) = L-phenylalanine(in) + L-arginine(out)</text>
        <dbReference type="Rhea" id="RHEA:71067"/>
        <dbReference type="ChEBI" id="CHEBI:32682"/>
        <dbReference type="ChEBI" id="CHEBI:58095"/>
    </reaction>
    <physiologicalReaction direction="left-to-right" evidence="18">
        <dbReference type="Rhea" id="RHEA:71068"/>
    </physiologicalReaction>
</comment>
<evidence type="ECO:0000256" key="13">
    <source>
        <dbReference type="ARBA" id="ARBA00052179"/>
    </source>
</evidence>
<feature type="transmembrane region" description="Helical" evidence="20">
    <location>
        <begin position="465"/>
        <end position="483"/>
    </location>
</feature>
<evidence type="ECO:0000256" key="9">
    <source>
        <dbReference type="ARBA" id="ARBA00023157"/>
    </source>
</evidence>
<evidence type="ECO:0000256" key="7">
    <source>
        <dbReference type="ARBA" id="ARBA00022989"/>
    </source>
</evidence>
<comment type="similarity">
    <text evidence="2">Belongs to the amino acid-polyamine-organocation (APC) superfamily.</text>
</comment>
<evidence type="ECO:0000256" key="2">
    <source>
        <dbReference type="ARBA" id="ARBA00009523"/>
    </source>
</evidence>